<sequence length="62" mass="6416">MATFLDPDKIGKIFFIAPIATAGKHVICGADGRNVDNCVVLADVSTTQSDPSLTQQGGASHD</sequence>
<evidence type="ECO:0000313" key="2">
    <source>
        <dbReference type="Proteomes" id="UP001377830"/>
    </source>
</evidence>
<proteinExistence type="predicted"/>
<evidence type="ECO:0000313" key="1">
    <source>
        <dbReference type="EMBL" id="BES86035.1"/>
    </source>
</evidence>
<accession>A0AAN0KDY6</accession>
<protein>
    <submittedName>
        <fullName evidence="1">Uncharacterized protein</fullName>
    </submittedName>
</protein>
<reference evidence="2" key="1">
    <citation type="journal article" date="2024" name="Int. J. Syst. Evol. Microbiol.">
        <title>Pectobacterium araliae sp. nov., a pathogen causing bacterial soft rot of Japanese angelica tree in Japan.</title>
        <authorList>
            <person name="Sawada H."/>
            <person name="Someya N."/>
            <person name="Morohoshi T."/>
            <person name="Ono M."/>
            <person name="Satou M."/>
        </authorList>
    </citation>
    <scope>NUCLEOTIDE SEQUENCE [LARGE SCALE GENOMIC DNA]</scope>
    <source>
        <strain evidence="2">MAFF 302110</strain>
    </source>
</reference>
<dbReference type="EMBL" id="AP028908">
    <property type="protein sequence ID" value="BES86035.1"/>
    <property type="molecule type" value="Genomic_DNA"/>
</dbReference>
<keyword evidence="2" id="KW-1185">Reference proteome</keyword>
<dbReference type="KEGG" id="parl:PEC302110_31320"/>
<organism evidence="1 2">
    <name type="scientific">Pectobacterium araliae</name>
    <dbReference type="NCBI Taxonomy" id="3073862"/>
    <lineage>
        <taxon>Bacteria</taxon>
        <taxon>Pseudomonadati</taxon>
        <taxon>Pseudomonadota</taxon>
        <taxon>Gammaproteobacteria</taxon>
        <taxon>Enterobacterales</taxon>
        <taxon>Pectobacteriaceae</taxon>
        <taxon>Pectobacterium</taxon>
    </lineage>
</organism>
<gene>
    <name evidence="1" type="ORF">PEC302110_31320</name>
</gene>
<dbReference type="AlphaFoldDB" id="A0AAN0KDY6"/>
<dbReference type="Proteomes" id="UP001377830">
    <property type="component" value="Chromosome"/>
</dbReference>
<name>A0AAN0KDY6_9GAMM</name>